<keyword evidence="1" id="KW-0238">DNA-binding</keyword>
<dbReference type="SUPFAM" id="SSF69360">
    <property type="entry name" value="Cell wall binding repeat"/>
    <property type="match status" value="1"/>
</dbReference>
<evidence type="ECO:0000259" key="2">
    <source>
        <dbReference type="PROSITE" id="PS51740"/>
    </source>
</evidence>
<reference evidence="4" key="1">
    <citation type="journal article" date="2019" name="Int. J. Syst. Evol. Microbiol.">
        <title>The Global Catalogue of Microorganisms (GCM) 10K type strain sequencing project: providing services to taxonomists for standard genome sequencing and annotation.</title>
        <authorList>
            <consortium name="The Broad Institute Genomics Platform"/>
            <consortium name="The Broad Institute Genome Sequencing Center for Infectious Disease"/>
            <person name="Wu L."/>
            <person name="Ma J."/>
        </authorList>
    </citation>
    <scope>NUCLEOTIDE SEQUENCE [LARGE SCALE GENOMIC DNA]</scope>
    <source>
        <strain evidence="4">JCM 18657</strain>
    </source>
</reference>
<dbReference type="RefSeq" id="WP_170209502.1">
    <property type="nucleotide sequence ID" value="NZ_JBHTGQ010000001.1"/>
</dbReference>
<sequence>MNREGVFIIPPRYEHVRDFSEGKAIVLLGENRYAFVDSAGVQGEETYFTAQPYSGGFAAVRKVGLDSAGFIDHSGKTAFPDLNARDTHSFSEGLAAATDPASELAGYIDTAGQWVIPPKYITANPFAEGYAAVKESEHYGIIDREGTSVSESRFDDILGFSEGMAPFRSGNNWGAMNTEMRVVIDPVYAYIGPFHDGLAKAVKEQGGKYGYIGKDGRWAIPPVYRDAQDFHNGLAAVKVDGKYGFIDTKGQMVLPPRYDEVIQPFAYDTAFVRIGGDCRYITREGEILFGEPSP</sequence>
<evidence type="ECO:0000256" key="1">
    <source>
        <dbReference type="PROSITE-ProRule" id="PRU01076"/>
    </source>
</evidence>
<accession>A0ABW2V260</accession>
<keyword evidence="4" id="KW-1185">Reference proteome</keyword>
<dbReference type="Proteomes" id="UP001596528">
    <property type="component" value="Unassembled WGS sequence"/>
</dbReference>
<name>A0ABW2V260_9BACL</name>
<gene>
    <name evidence="3" type="ORF">ACFQWB_00190</name>
</gene>
<evidence type="ECO:0000313" key="4">
    <source>
        <dbReference type="Proteomes" id="UP001596528"/>
    </source>
</evidence>
<feature type="domain" description="SpoVT-AbrB" evidence="2">
    <location>
        <begin position="241"/>
        <end position="286"/>
    </location>
</feature>
<comment type="caution">
    <text evidence="3">The sequence shown here is derived from an EMBL/GenBank/DDBJ whole genome shotgun (WGS) entry which is preliminary data.</text>
</comment>
<dbReference type="EMBL" id="JBHTGQ010000001">
    <property type="protein sequence ID" value="MFC7748363.1"/>
    <property type="molecule type" value="Genomic_DNA"/>
</dbReference>
<protein>
    <submittedName>
        <fullName evidence="3">WG repeat-containing protein</fullName>
    </submittedName>
</protein>
<dbReference type="InterPro" id="IPR032774">
    <property type="entry name" value="WG_beta_rep"/>
</dbReference>
<proteinExistence type="predicted"/>
<organism evidence="3 4">
    <name type="scientific">Paenibacillus thermoaerophilus</name>
    <dbReference type="NCBI Taxonomy" id="1215385"/>
    <lineage>
        <taxon>Bacteria</taxon>
        <taxon>Bacillati</taxon>
        <taxon>Bacillota</taxon>
        <taxon>Bacilli</taxon>
        <taxon>Bacillales</taxon>
        <taxon>Paenibacillaceae</taxon>
        <taxon>Paenibacillus</taxon>
    </lineage>
</organism>
<dbReference type="PROSITE" id="PS51740">
    <property type="entry name" value="SPOVT_ABRB"/>
    <property type="match status" value="1"/>
</dbReference>
<dbReference type="InterPro" id="IPR007159">
    <property type="entry name" value="SpoVT-AbrB_dom"/>
</dbReference>
<dbReference type="Pfam" id="PF14903">
    <property type="entry name" value="WG_beta_rep"/>
    <property type="match status" value="4"/>
</dbReference>
<dbReference type="PANTHER" id="PTHR37841">
    <property type="entry name" value="GLR2918 PROTEIN"/>
    <property type="match status" value="1"/>
</dbReference>
<evidence type="ECO:0000313" key="3">
    <source>
        <dbReference type="EMBL" id="MFC7748363.1"/>
    </source>
</evidence>
<dbReference type="PANTHER" id="PTHR37841:SF1">
    <property type="entry name" value="DUF3298 DOMAIN-CONTAINING PROTEIN"/>
    <property type="match status" value="1"/>
</dbReference>